<reference evidence="2 3" key="1">
    <citation type="submission" date="2013-09" db="EMBL/GenBank/DDBJ databases">
        <title>Corchorus capsularis genome sequencing.</title>
        <authorList>
            <person name="Alam M."/>
            <person name="Haque M.S."/>
            <person name="Islam M.S."/>
            <person name="Emdad E.M."/>
            <person name="Islam M.M."/>
            <person name="Ahmed B."/>
            <person name="Halim A."/>
            <person name="Hossen Q.M.M."/>
            <person name="Hossain M.Z."/>
            <person name="Ahmed R."/>
            <person name="Khan M.M."/>
            <person name="Islam R."/>
            <person name="Rashid M.M."/>
            <person name="Khan S.A."/>
            <person name="Rahman M.S."/>
            <person name="Alam M."/>
        </authorList>
    </citation>
    <scope>NUCLEOTIDE SEQUENCE [LARGE SCALE GENOMIC DNA]</scope>
    <source>
        <strain evidence="3">cv. CVL-1</strain>
        <tissue evidence="2">Whole seedling</tissue>
    </source>
</reference>
<accession>A0A1R3K032</accession>
<evidence type="ECO:0000313" key="2">
    <source>
        <dbReference type="EMBL" id="OMP00465.1"/>
    </source>
</evidence>
<dbReference type="AlphaFoldDB" id="A0A1R3K032"/>
<organism evidence="2 3">
    <name type="scientific">Corchorus capsularis</name>
    <name type="common">Jute</name>
    <dbReference type="NCBI Taxonomy" id="210143"/>
    <lineage>
        <taxon>Eukaryota</taxon>
        <taxon>Viridiplantae</taxon>
        <taxon>Streptophyta</taxon>
        <taxon>Embryophyta</taxon>
        <taxon>Tracheophyta</taxon>
        <taxon>Spermatophyta</taxon>
        <taxon>Magnoliopsida</taxon>
        <taxon>eudicotyledons</taxon>
        <taxon>Gunneridae</taxon>
        <taxon>Pentapetalae</taxon>
        <taxon>rosids</taxon>
        <taxon>malvids</taxon>
        <taxon>Malvales</taxon>
        <taxon>Malvaceae</taxon>
        <taxon>Grewioideae</taxon>
        <taxon>Apeibeae</taxon>
        <taxon>Corchorus</taxon>
    </lineage>
</organism>
<sequence>MEIKALWFAKSKTIKNSTNGPRKDRNNKCSRMS</sequence>
<gene>
    <name evidence="2" type="ORF">CCACVL1_03346</name>
</gene>
<comment type="caution">
    <text evidence="2">The sequence shown here is derived from an EMBL/GenBank/DDBJ whole genome shotgun (WGS) entry which is preliminary data.</text>
</comment>
<keyword evidence="3" id="KW-1185">Reference proteome</keyword>
<name>A0A1R3K032_COCAP</name>
<evidence type="ECO:0000256" key="1">
    <source>
        <dbReference type="SAM" id="MobiDB-lite"/>
    </source>
</evidence>
<feature type="region of interest" description="Disordered" evidence="1">
    <location>
        <begin position="14"/>
        <end position="33"/>
    </location>
</feature>
<evidence type="ECO:0000313" key="3">
    <source>
        <dbReference type="Proteomes" id="UP000188268"/>
    </source>
</evidence>
<dbReference type="EMBL" id="AWWV01006652">
    <property type="protein sequence ID" value="OMP00465.1"/>
    <property type="molecule type" value="Genomic_DNA"/>
</dbReference>
<proteinExistence type="predicted"/>
<dbReference type="Gramene" id="OMP00465">
    <property type="protein sequence ID" value="OMP00465"/>
    <property type="gene ID" value="CCACVL1_03346"/>
</dbReference>
<dbReference type="Proteomes" id="UP000188268">
    <property type="component" value="Unassembled WGS sequence"/>
</dbReference>
<protein>
    <submittedName>
        <fullName evidence="2">Uncharacterized protein</fullName>
    </submittedName>
</protein>